<dbReference type="PROSITE" id="PS00630">
    <property type="entry name" value="IMP_2"/>
    <property type="match status" value="1"/>
</dbReference>
<feature type="binding site" evidence="8">
    <location>
        <position position="237"/>
    </location>
    <ligand>
        <name>Mg(2+)</name>
        <dbReference type="ChEBI" id="CHEBI:18420"/>
        <label>1</label>
        <note>catalytic</note>
    </ligand>
</feature>
<dbReference type="GO" id="GO:0046872">
    <property type="term" value="F:metal ion binding"/>
    <property type="evidence" value="ECO:0007669"/>
    <property type="project" value="UniProtKB-KW"/>
</dbReference>
<dbReference type="PRINTS" id="PR00378">
    <property type="entry name" value="LIIMPHPHTASE"/>
</dbReference>
<evidence type="ECO:0000256" key="6">
    <source>
        <dbReference type="ARBA" id="ARBA00022801"/>
    </source>
</evidence>
<dbReference type="KEGG" id="dmo:Dmoj_GI25525"/>
<dbReference type="OrthoDB" id="10254945at2759"/>
<dbReference type="InterPro" id="IPR020550">
    <property type="entry name" value="Inositol_monophosphatase_CS"/>
</dbReference>
<protein>
    <recommendedName>
        <fullName evidence="9">Inositol-1-monophosphatase</fullName>
        <ecNumber evidence="9">3.1.3.25</ecNumber>
    </recommendedName>
</protein>
<name>A0A0Q9XCT2_DROMO</name>
<proteinExistence type="inferred from homology"/>
<dbReference type="GO" id="GO:0006021">
    <property type="term" value="P:inositol biosynthetic process"/>
    <property type="evidence" value="ECO:0007669"/>
    <property type="project" value="UniProtKB-UniPathway"/>
</dbReference>
<dbReference type="GO" id="GO:0008934">
    <property type="term" value="F:inositol monophosphate 1-phosphatase activity"/>
    <property type="evidence" value="ECO:0007669"/>
    <property type="project" value="InterPro"/>
</dbReference>
<keyword evidence="6 9" id="KW-0378">Hydrolase</keyword>
<evidence type="ECO:0000256" key="2">
    <source>
        <dbReference type="ARBA" id="ARBA00001946"/>
    </source>
</evidence>
<dbReference type="Gene3D" id="3.30.540.10">
    <property type="entry name" value="Fructose-1,6-Bisphosphatase, subunit A, domain 1"/>
    <property type="match status" value="1"/>
</dbReference>
<dbReference type="EMBL" id="CH933809">
    <property type="protein sequence ID" value="KRG06085.1"/>
    <property type="molecule type" value="Genomic_DNA"/>
</dbReference>
<sequence length="296" mass="33006">MQALLRTLQIPCFSRQFSQVDVDLACSLVSELTKEAGKIMMRAQEQKPEYTTKAHERDLVTKSDRDVERLLVRGIREVFPDHEIIAEEGTQGTAKSWVLTDAPTWIIDPIDGTTNFVHGFPNFCTSIALYVEKKSVLGWIENPMLRQSYVTQLGKGIRFNGQPMRVSGQRELKNSLVYMECSIKNHEDVDNVSLKNIFRLGPTAHGIRTMGSTALNLAQVAVGVCDAYLHCGSHVWDWAAGVPMVQEAGGIVIDPCGGPFDIYARRMLAAATPELAYQIVPLIKQLFPTPRDDETQ</sequence>
<dbReference type="InterPro" id="IPR000760">
    <property type="entry name" value="Inositol_monophosphatase-like"/>
</dbReference>
<dbReference type="PANTHER" id="PTHR20854:SF4">
    <property type="entry name" value="INOSITOL-1-MONOPHOSPHATASE-RELATED"/>
    <property type="match status" value="1"/>
</dbReference>
<dbReference type="InterPro" id="IPR020552">
    <property type="entry name" value="Inositol_monoPase_Li-sen"/>
</dbReference>
<organism evidence="10 11">
    <name type="scientific">Drosophila mojavensis</name>
    <name type="common">Fruit fly</name>
    <dbReference type="NCBI Taxonomy" id="7230"/>
    <lineage>
        <taxon>Eukaryota</taxon>
        <taxon>Metazoa</taxon>
        <taxon>Ecdysozoa</taxon>
        <taxon>Arthropoda</taxon>
        <taxon>Hexapoda</taxon>
        <taxon>Insecta</taxon>
        <taxon>Pterygota</taxon>
        <taxon>Neoptera</taxon>
        <taxon>Endopterygota</taxon>
        <taxon>Diptera</taxon>
        <taxon>Brachycera</taxon>
        <taxon>Muscomorpha</taxon>
        <taxon>Ephydroidea</taxon>
        <taxon>Drosophilidae</taxon>
        <taxon>Drosophila</taxon>
    </lineage>
</organism>
<dbReference type="Pfam" id="PF00459">
    <property type="entry name" value="Inositol_P"/>
    <property type="match status" value="1"/>
</dbReference>
<dbReference type="InterPro" id="IPR020583">
    <property type="entry name" value="Inositol_monoP_metal-BS"/>
</dbReference>
<dbReference type="AlphaFoldDB" id="A0A0Q9XCT2"/>
<dbReference type="Proteomes" id="UP000009192">
    <property type="component" value="Unassembled WGS sequence"/>
</dbReference>
<evidence type="ECO:0000256" key="9">
    <source>
        <dbReference type="RuleBase" id="RU364068"/>
    </source>
</evidence>
<dbReference type="PRINTS" id="PR00377">
    <property type="entry name" value="IMPHPHTASES"/>
</dbReference>
<comment type="pathway">
    <text evidence="3 9">Polyol metabolism; myo-inositol biosynthesis; myo-inositol from D-glucose 6-phosphate: step 2/2.</text>
</comment>
<feature type="binding site" evidence="8">
    <location>
        <position position="111"/>
    </location>
    <ligand>
        <name>Mg(2+)</name>
        <dbReference type="ChEBI" id="CHEBI:18420"/>
        <label>1</label>
        <note>catalytic</note>
    </ligand>
</feature>
<keyword evidence="7 8" id="KW-0460">Magnesium</keyword>
<dbReference type="CDD" id="cd01639">
    <property type="entry name" value="IMPase"/>
    <property type="match status" value="1"/>
</dbReference>
<dbReference type="PANTHER" id="PTHR20854">
    <property type="entry name" value="INOSITOL MONOPHOSPHATASE"/>
    <property type="match status" value="1"/>
</dbReference>
<evidence type="ECO:0000256" key="5">
    <source>
        <dbReference type="ARBA" id="ARBA00022723"/>
    </source>
</evidence>
<dbReference type="FunFam" id="3.30.540.10:FF:000004">
    <property type="entry name" value="Inositol-1-monophosphatase"/>
    <property type="match status" value="1"/>
</dbReference>
<dbReference type="GO" id="GO:0046854">
    <property type="term" value="P:phosphatidylinositol phosphate biosynthetic process"/>
    <property type="evidence" value="ECO:0007669"/>
    <property type="project" value="InterPro"/>
</dbReference>
<evidence type="ECO:0000256" key="4">
    <source>
        <dbReference type="ARBA" id="ARBA00009759"/>
    </source>
</evidence>
<dbReference type="PROSITE" id="PS00629">
    <property type="entry name" value="IMP_1"/>
    <property type="match status" value="1"/>
</dbReference>
<feature type="binding site" evidence="8">
    <location>
        <position position="87"/>
    </location>
    <ligand>
        <name>Mg(2+)</name>
        <dbReference type="ChEBI" id="CHEBI:18420"/>
        <label>1</label>
        <note>catalytic</note>
    </ligand>
</feature>
<dbReference type="PhylomeDB" id="A0A0Q9XCT2"/>
<reference evidence="10 11" key="1">
    <citation type="journal article" date="2007" name="Nature">
        <title>Evolution of genes and genomes on the Drosophila phylogeny.</title>
        <authorList>
            <consortium name="Drosophila 12 Genomes Consortium"/>
            <person name="Clark A.G."/>
            <person name="Eisen M.B."/>
            <person name="Smith D.R."/>
            <person name="Bergman C.M."/>
            <person name="Oliver B."/>
            <person name="Markow T.A."/>
            <person name="Kaufman T.C."/>
            <person name="Kellis M."/>
            <person name="Gelbart W."/>
            <person name="Iyer V.N."/>
            <person name="Pollard D.A."/>
            <person name="Sackton T.B."/>
            <person name="Larracuente A.M."/>
            <person name="Singh N.D."/>
            <person name="Abad J.P."/>
            <person name="Abt D.N."/>
            <person name="Adryan B."/>
            <person name="Aguade M."/>
            <person name="Akashi H."/>
            <person name="Anderson W.W."/>
            <person name="Aquadro C.F."/>
            <person name="Ardell D.H."/>
            <person name="Arguello R."/>
            <person name="Artieri C.G."/>
            <person name="Barbash D.A."/>
            <person name="Barker D."/>
            <person name="Barsanti P."/>
            <person name="Batterham P."/>
            <person name="Batzoglou S."/>
            <person name="Begun D."/>
            <person name="Bhutkar A."/>
            <person name="Blanco E."/>
            <person name="Bosak S.A."/>
            <person name="Bradley R.K."/>
            <person name="Brand A.D."/>
            <person name="Brent M.R."/>
            <person name="Brooks A.N."/>
            <person name="Brown R.H."/>
            <person name="Butlin R.K."/>
            <person name="Caggese C."/>
            <person name="Calvi B.R."/>
            <person name="Bernardo de Carvalho A."/>
            <person name="Caspi A."/>
            <person name="Castrezana S."/>
            <person name="Celniker S.E."/>
            <person name="Chang J.L."/>
            <person name="Chapple C."/>
            <person name="Chatterji S."/>
            <person name="Chinwalla A."/>
            <person name="Civetta A."/>
            <person name="Clifton S.W."/>
            <person name="Comeron J.M."/>
            <person name="Costello J.C."/>
            <person name="Coyne J.A."/>
            <person name="Daub J."/>
            <person name="David R.G."/>
            <person name="Delcher A.L."/>
            <person name="Delehaunty K."/>
            <person name="Do C.B."/>
            <person name="Ebling H."/>
            <person name="Edwards K."/>
            <person name="Eickbush T."/>
            <person name="Evans J.D."/>
            <person name="Filipski A."/>
            <person name="Findeiss S."/>
            <person name="Freyhult E."/>
            <person name="Fulton L."/>
            <person name="Fulton R."/>
            <person name="Garcia A.C."/>
            <person name="Gardiner A."/>
            <person name="Garfield D.A."/>
            <person name="Garvin B.E."/>
            <person name="Gibson G."/>
            <person name="Gilbert D."/>
            <person name="Gnerre S."/>
            <person name="Godfrey J."/>
            <person name="Good R."/>
            <person name="Gotea V."/>
            <person name="Gravely B."/>
            <person name="Greenberg A.J."/>
            <person name="Griffiths-Jones S."/>
            <person name="Gross S."/>
            <person name="Guigo R."/>
            <person name="Gustafson E.A."/>
            <person name="Haerty W."/>
            <person name="Hahn M.W."/>
            <person name="Halligan D.L."/>
            <person name="Halpern A.L."/>
            <person name="Halter G.M."/>
            <person name="Han M.V."/>
            <person name="Heger A."/>
            <person name="Hillier L."/>
            <person name="Hinrichs A.S."/>
            <person name="Holmes I."/>
            <person name="Hoskins R.A."/>
            <person name="Hubisz M.J."/>
            <person name="Hultmark D."/>
            <person name="Huntley M.A."/>
            <person name="Jaffe D.B."/>
            <person name="Jagadeeshan S."/>
            <person name="Jeck W.R."/>
            <person name="Johnson J."/>
            <person name="Jones C.D."/>
            <person name="Jordan W.C."/>
            <person name="Karpen G.H."/>
            <person name="Kataoka E."/>
            <person name="Keightley P.D."/>
            <person name="Kheradpour P."/>
            <person name="Kirkness E.F."/>
            <person name="Koerich L.B."/>
            <person name="Kristiansen K."/>
            <person name="Kudrna D."/>
            <person name="Kulathinal R.J."/>
            <person name="Kumar S."/>
            <person name="Kwok R."/>
            <person name="Lander E."/>
            <person name="Langley C.H."/>
            <person name="Lapoint R."/>
            <person name="Lazzaro B.P."/>
            <person name="Lee S.J."/>
            <person name="Levesque L."/>
            <person name="Li R."/>
            <person name="Lin C.F."/>
            <person name="Lin M.F."/>
            <person name="Lindblad-Toh K."/>
            <person name="Llopart A."/>
            <person name="Long M."/>
            <person name="Low L."/>
            <person name="Lozovsky E."/>
            <person name="Lu J."/>
            <person name="Luo M."/>
            <person name="Machado C.A."/>
            <person name="Makalowski W."/>
            <person name="Marzo M."/>
            <person name="Matsuda M."/>
            <person name="Matzkin L."/>
            <person name="McAllister B."/>
            <person name="McBride C.S."/>
            <person name="McKernan B."/>
            <person name="McKernan K."/>
            <person name="Mendez-Lago M."/>
            <person name="Minx P."/>
            <person name="Mollenhauer M.U."/>
            <person name="Montooth K."/>
            <person name="Mount S.M."/>
            <person name="Mu X."/>
            <person name="Myers E."/>
            <person name="Negre B."/>
            <person name="Newfeld S."/>
            <person name="Nielsen R."/>
            <person name="Noor M.A."/>
            <person name="O'Grady P."/>
            <person name="Pachter L."/>
            <person name="Papaceit M."/>
            <person name="Parisi M.J."/>
            <person name="Parisi M."/>
            <person name="Parts L."/>
            <person name="Pedersen J.S."/>
            <person name="Pesole G."/>
            <person name="Phillippy A.M."/>
            <person name="Ponting C.P."/>
            <person name="Pop M."/>
            <person name="Porcelli D."/>
            <person name="Powell J.R."/>
            <person name="Prohaska S."/>
            <person name="Pruitt K."/>
            <person name="Puig M."/>
            <person name="Quesneville H."/>
            <person name="Ram K.R."/>
            <person name="Rand D."/>
            <person name="Rasmussen M.D."/>
            <person name="Reed L.K."/>
            <person name="Reenan R."/>
            <person name="Reily A."/>
            <person name="Remington K.A."/>
            <person name="Rieger T.T."/>
            <person name="Ritchie M.G."/>
            <person name="Robin C."/>
            <person name="Rogers Y.H."/>
            <person name="Rohde C."/>
            <person name="Rozas J."/>
            <person name="Rubenfield M.J."/>
            <person name="Ruiz A."/>
            <person name="Russo S."/>
            <person name="Salzberg S.L."/>
            <person name="Sanchez-Gracia A."/>
            <person name="Saranga D.J."/>
            <person name="Sato H."/>
            <person name="Schaeffer S.W."/>
            <person name="Schatz M.C."/>
            <person name="Schlenke T."/>
            <person name="Schwartz R."/>
            <person name="Segarra C."/>
            <person name="Singh R.S."/>
            <person name="Sirot L."/>
            <person name="Sirota M."/>
            <person name="Sisneros N.B."/>
            <person name="Smith C.D."/>
            <person name="Smith T.F."/>
            <person name="Spieth J."/>
            <person name="Stage D.E."/>
            <person name="Stark A."/>
            <person name="Stephan W."/>
            <person name="Strausberg R.L."/>
            <person name="Strempel S."/>
            <person name="Sturgill D."/>
            <person name="Sutton G."/>
            <person name="Sutton G.G."/>
            <person name="Tao W."/>
            <person name="Teichmann S."/>
            <person name="Tobari Y.N."/>
            <person name="Tomimura Y."/>
            <person name="Tsolas J.M."/>
            <person name="Valente V.L."/>
            <person name="Venter E."/>
            <person name="Venter J.C."/>
            <person name="Vicario S."/>
            <person name="Vieira F.G."/>
            <person name="Vilella A.J."/>
            <person name="Villasante A."/>
            <person name="Walenz B."/>
            <person name="Wang J."/>
            <person name="Wasserman M."/>
            <person name="Watts T."/>
            <person name="Wilson D."/>
            <person name="Wilson R.K."/>
            <person name="Wing R.A."/>
            <person name="Wolfner M.F."/>
            <person name="Wong A."/>
            <person name="Wong G.K."/>
            <person name="Wu C.I."/>
            <person name="Wu G."/>
            <person name="Yamamoto D."/>
            <person name="Yang H.P."/>
            <person name="Yang S.P."/>
            <person name="Yorke J.A."/>
            <person name="Yoshida K."/>
            <person name="Zdobnov E."/>
            <person name="Zhang P."/>
            <person name="Zhang Y."/>
            <person name="Zimin A.V."/>
            <person name="Baldwin J."/>
            <person name="Abdouelleil A."/>
            <person name="Abdulkadir J."/>
            <person name="Abebe A."/>
            <person name="Abera B."/>
            <person name="Abreu J."/>
            <person name="Acer S.C."/>
            <person name="Aftuck L."/>
            <person name="Alexander A."/>
            <person name="An P."/>
            <person name="Anderson E."/>
            <person name="Anderson S."/>
            <person name="Arachi H."/>
            <person name="Azer M."/>
            <person name="Bachantsang P."/>
            <person name="Barry A."/>
            <person name="Bayul T."/>
            <person name="Berlin A."/>
            <person name="Bessette D."/>
            <person name="Bloom T."/>
            <person name="Blye J."/>
            <person name="Boguslavskiy L."/>
            <person name="Bonnet C."/>
            <person name="Boukhgalter B."/>
            <person name="Bourzgui I."/>
            <person name="Brown A."/>
            <person name="Cahill P."/>
            <person name="Channer S."/>
            <person name="Cheshatsang Y."/>
            <person name="Chuda L."/>
            <person name="Citroen M."/>
            <person name="Collymore A."/>
            <person name="Cooke P."/>
            <person name="Costello M."/>
            <person name="D'Aco K."/>
            <person name="Daza R."/>
            <person name="De Haan G."/>
            <person name="DeGray S."/>
            <person name="DeMaso C."/>
            <person name="Dhargay N."/>
            <person name="Dooley K."/>
            <person name="Dooley E."/>
            <person name="Doricent M."/>
            <person name="Dorje P."/>
            <person name="Dorjee K."/>
            <person name="Dupes A."/>
            <person name="Elong R."/>
            <person name="Falk J."/>
            <person name="Farina A."/>
            <person name="Faro S."/>
            <person name="Ferguson D."/>
            <person name="Fisher S."/>
            <person name="Foley C.D."/>
            <person name="Franke A."/>
            <person name="Friedrich D."/>
            <person name="Gadbois L."/>
            <person name="Gearin G."/>
            <person name="Gearin C.R."/>
            <person name="Giannoukos G."/>
            <person name="Goode T."/>
            <person name="Graham J."/>
            <person name="Grandbois E."/>
            <person name="Grewal S."/>
            <person name="Gyaltsen K."/>
            <person name="Hafez N."/>
            <person name="Hagos B."/>
            <person name="Hall J."/>
            <person name="Henson C."/>
            <person name="Hollinger A."/>
            <person name="Honan T."/>
            <person name="Huard M.D."/>
            <person name="Hughes L."/>
            <person name="Hurhula B."/>
            <person name="Husby M.E."/>
            <person name="Kamat A."/>
            <person name="Kanga B."/>
            <person name="Kashin S."/>
            <person name="Khazanovich D."/>
            <person name="Kisner P."/>
            <person name="Lance K."/>
            <person name="Lara M."/>
            <person name="Lee W."/>
            <person name="Lennon N."/>
            <person name="Letendre F."/>
            <person name="LeVine R."/>
            <person name="Lipovsky A."/>
            <person name="Liu X."/>
            <person name="Liu J."/>
            <person name="Liu S."/>
            <person name="Lokyitsang T."/>
            <person name="Lokyitsang Y."/>
            <person name="Lubonja R."/>
            <person name="Lui A."/>
            <person name="MacDonald P."/>
            <person name="Magnisalis V."/>
            <person name="Maru K."/>
            <person name="Matthews C."/>
            <person name="McCusker W."/>
            <person name="McDonough S."/>
            <person name="Mehta T."/>
            <person name="Meldrim J."/>
            <person name="Meneus L."/>
            <person name="Mihai O."/>
            <person name="Mihalev A."/>
            <person name="Mihova T."/>
            <person name="Mittelman R."/>
            <person name="Mlenga V."/>
            <person name="Montmayeur A."/>
            <person name="Mulrain L."/>
            <person name="Navidi A."/>
            <person name="Naylor J."/>
            <person name="Negash T."/>
            <person name="Nguyen T."/>
            <person name="Nguyen N."/>
            <person name="Nicol R."/>
            <person name="Norbu C."/>
            <person name="Norbu N."/>
            <person name="Novod N."/>
            <person name="O'Neill B."/>
            <person name="Osman S."/>
            <person name="Markiewicz E."/>
            <person name="Oyono O.L."/>
            <person name="Patti C."/>
            <person name="Phunkhang P."/>
            <person name="Pierre F."/>
            <person name="Priest M."/>
            <person name="Raghuraman S."/>
            <person name="Rege F."/>
            <person name="Reyes R."/>
            <person name="Rise C."/>
            <person name="Rogov P."/>
            <person name="Ross K."/>
            <person name="Ryan E."/>
            <person name="Settipalli S."/>
            <person name="Shea T."/>
            <person name="Sherpa N."/>
            <person name="Shi L."/>
            <person name="Shih D."/>
            <person name="Sparrow T."/>
            <person name="Spaulding J."/>
            <person name="Stalker J."/>
            <person name="Stange-Thomann N."/>
            <person name="Stavropoulos S."/>
            <person name="Stone C."/>
            <person name="Strader C."/>
            <person name="Tesfaye S."/>
            <person name="Thomson T."/>
            <person name="Thoulutsang Y."/>
            <person name="Thoulutsang D."/>
            <person name="Topham K."/>
            <person name="Topping I."/>
            <person name="Tsamla T."/>
            <person name="Vassiliev H."/>
            <person name="Vo A."/>
            <person name="Wangchuk T."/>
            <person name="Wangdi T."/>
            <person name="Weiand M."/>
            <person name="Wilkinson J."/>
            <person name="Wilson A."/>
            <person name="Yadav S."/>
            <person name="Young G."/>
            <person name="Yu Q."/>
            <person name="Zembek L."/>
            <person name="Zhong D."/>
            <person name="Zimmer A."/>
            <person name="Zwirko Z."/>
            <person name="Jaffe D.B."/>
            <person name="Alvarez P."/>
            <person name="Brockman W."/>
            <person name="Butler J."/>
            <person name="Chin C."/>
            <person name="Gnerre S."/>
            <person name="Grabherr M."/>
            <person name="Kleber M."/>
            <person name="Mauceli E."/>
            <person name="MacCallum I."/>
        </authorList>
    </citation>
    <scope>NUCLEOTIDE SEQUENCE [LARGE SCALE GENOMIC DNA]</scope>
    <source>
        <strain evidence="11">Tucson 15081-1352.22</strain>
    </source>
</reference>
<dbReference type="FunFam" id="3.40.190.80:FF:000002">
    <property type="entry name" value="Inositol-1-monophosphatase"/>
    <property type="match status" value="1"/>
</dbReference>
<dbReference type="SUPFAM" id="SSF56655">
    <property type="entry name" value="Carbohydrate phosphatase"/>
    <property type="match status" value="1"/>
</dbReference>
<evidence type="ECO:0000313" key="11">
    <source>
        <dbReference type="Proteomes" id="UP000009192"/>
    </source>
</evidence>
<dbReference type="GO" id="GO:0007165">
    <property type="term" value="P:signal transduction"/>
    <property type="evidence" value="ECO:0007669"/>
    <property type="project" value="TreeGrafter"/>
</dbReference>
<dbReference type="Gene3D" id="3.40.190.80">
    <property type="match status" value="1"/>
</dbReference>
<gene>
    <name evidence="10" type="primary">Dmoj\GI25525</name>
    <name evidence="10" type="ORF">Dmoj_GI25525</name>
</gene>
<dbReference type="InParanoid" id="A0A0Q9XCT2"/>
<keyword evidence="11" id="KW-1185">Reference proteome</keyword>
<dbReference type="UniPathway" id="UPA00823">
    <property type="reaction ID" value="UER00788"/>
</dbReference>
<feature type="binding site" evidence="8">
    <location>
        <position position="110"/>
    </location>
    <ligand>
        <name>Mg(2+)</name>
        <dbReference type="ChEBI" id="CHEBI:18420"/>
        <label>1</label>
        <note>catalytic</note>
    </ligand>
</feature>
<dbReference type="InterPro" id="IPR033942">
    <property type="entry name" value="IMPase"/>
</dbReference>
<dbReference type="EC" id="3.1.3.25" evidence="9"/>
<evidence type="ECO:0000256" key="3">
    <source>
        <dbReference type="ARBA" id="ARBA00005152"/>
    </source>
</evidence>
<evidence type="ECO:0000256" key="1">
    <source>
        <dbReference type="ARBA" id="ARBA00001033"/>
    </source>
</evidence>
<comment type="similarity">
    <text evidence="4 9">Belongs to the inositol monophosphatase superfamily.</text>
</comment>
<comment type="cofactor">
    <cofactor evidence="2 8 9">
        <name>Mg(2+)</name>
        <dbReference type="ChEBI" id="CHEBI:18420"/>
    </cofactor>
</comment>
<feature type="binding site" evidence="8">
    <location>
        <position position="108"/>
    </location>
    <ligand>
        <name>Mg(2+)</name>
        <dbReference type="ChEBI" id="CHEBI:18420"/>
        <label>1</label>
        <note>catalytic</note>
    </ligand>
</feature>
<comment type="catalytic activity">
    <reaction evidence="1 9">
        <text>a myo-inositol phosphate + H2O = myo-inositol + phosphate</text>
        <dbReference type="Rhea" id="RHEA:24056"/>
        <dbReference type="ChEBI" id="CHEBI:15377"/>
        <dbReference type="ChEBI" id="CHEBI:17268"/>
        <dbReference type="ChEBI" id="CHEBI:43474"/>
        <dbReference type="ChEBI" id="CHEBI:84139"/>
        <dbReference type="EC" id="3.1.3.25"/>
    </reaction>
</comment>
<evidence type="ECO:0000256" key="8">
    <source>
        <dbReference type="PIRSR" id="PIRSR600760-2"/>
    </source>
</evidence>
<keyword evidence="5 8" id="KW-0479">Metal-binding</keyword>
<evidence type="ECO:0000256" key="7">
    <source>
        <dbReference type="ARBA" id="ARBA00022842"/>
    </source>
</evidence>
<evidence type="ECO:0000313" key="10">
    <source>
        <dbReference type="EMBL" id="KRG06085.1"/>
    </source>
</evidence>
<accession>A0A0Q9XCT2</accession>